<proteinExistence type="predicted"/>
<evidence type="ECO:0000313" key="1">
    <source>
        <dbReference type="EMBL" id="EWT06035.1"/>
    </source>
</evidence>
<name>W9GIZ1_9MICO</name>
<keyword evidence="2" id="KW-1185">Reference proteome</keyword>
<dbReference type="PATRIC" id="fig|584657.3.peg.2044"/>
<protein>
    <submittedName>
        <fullName evidence="1">Uncharacterized protein</fullName>
    </submittedName>
</protein>
<reference evidence="2" key="1">
    <citation type="submission" date="2013-08" db="EMBL/GenBank/DDBJ databases">
        <title>Intrasporangium oryzae NRRL B-24470.</title>
        <authorList>
            <person name="Liu H."/>
            <person name="Wang G."/>
        </authorList>
    </citation>
    <scope>NUCLEOTIDE SEQUENCE [LARGE SCALE GENOMIC DNA]</scope>
    <source>
        <strain evidence="2">Q5-1</strain>
    </source>
</reference>
<dbReference type="OrthoDB" id="332209at2"/>
<sequence>MGDIASKVDKAFEASSLSELADAPVDALQGVSAGDAEHLKAAFNIKTVRDLGTNKYFLWAQAIAKLAE</sequence>
<comment type="caution">
    <text evidence="1">The sequence shown here is derived from an EMBL/GenBank/DDBJ whole genome shotgun (WGS) entry which is preliminary data.</text>
</comment>
<dbReference type="EMBL" id="AWQS01000069">
    <property type="protein sequence ID" value="EWT06035.1"/>
    <property type="molecule type" value="Genomic_DNA"/>
</dbReference>
<dbReference type="AlphaFoldDB" id="W9GIZ1"/>
<gene>
    <name evidence="1" type="ORF">N864_00600</name>
</gene>
<accession>W9GIZ1</accession>
<dbReference type="RefSeq" id="WP_034716147.1">
    <property type="nucleotide sequence ID" value="NZ_AWQS01000069.1"/>
</dbReference>
<evidence type="ECO:0000313" key="2">
    <source>
        <dbReference type="Proteomes" id="UP000019494"/>
    </source>
</evidence>
<dbReference type="Proteomes" id="UP000019494">
    <property type="component" value="Unassembled WGS sequence"/>
</dbReference>
<organism evidence="1 2">
    <name type="scientific">Intrasporangium chromatireducens Q5-1</name>
    <dbReference type="NCBI Taxonomy" id="584657"/>
    <lineage>
        <taxon>Bacteria</taxon>
        <taxon>Bacillati</taxon>
        <taxon>Actinomycetota</taxon>
        <taxon>Actinomycetes</taxon>
        <taxon>Micrococcales</taxon>
        <taxon>Intrasporangiaceae</taxon>
        <taxon>Intrasporangium</taxon>
    </lineage>
</organism>